<evidence type="ECO:0000313" key="3">
    <source>
        <dbReference type="Proteomes" id="UP000664617"/>
    </source>
</evidence>
<keyword evidence="3" id="KW-1185">Reference proteome</keyword>
<keyword evidence="1" id="KW-0732">Signal</keyword>
<feature type="signal peptide" evidence="1">
    <location>
        <begin position="1"/>
        <end position="37"/>
    </location>
</feature>
<sequence>MKHAAPKKKAGSVPVSRTIATVAVATAAAGAAAPAVAAELPHPDLGLGDLPTTDMVDLPDHDALVSDLSDVVAGPRGVDLPGVEVPEVVPNAPADLTDLAEAGAVIDQAAALADEAEAVTGAAMPASIPPVEQVAPDYRLPGFAGQGDVVPGVLATAEVVKGSAEGAVQGAPALATDAVDPAVQGVVGEVGGAAGVVDGATEATDVVDGATGAVDGVAGAVSGVRGDDVVGGVTGQVEDAATGAAGTAGLDGVLGTATGLVG</sequence>
<evidence type="ECO:0000313" key="2">
    <source>
        <dbReference type="EMBL" id="MBO0609735.1"/>
    </source>
</evidence>
<comment type="caution">
    <text evidence="2">The sequence shown here is derived from an EMBL/GenBank/DDBJ whole genome shotgun (WGS) entry which is preliminary data.</text>
</comment>
<dbReference type="RefSeq" id="WP_207275662.1">
    <property type="nucleotide sequence ID" value="NZ_JAFMPK010000044.1"/>
</dbReference>
<protein>
    <submittedName>
        <fullName evidence="2">Uncharacterized protein</fullName>
    </submittedName>
</protein>
<evidence type="ECO:0000256" key="1">
    <source>
        <dbReference type="SAM" id="SignalP"/>
    </source>
</evidence>
<reference evidence="2 3" key="1">
    <citation type="submission" date="2021-03" db="EMBL/GenBank/DDBJ databases">
        <authorList>
            <person name="Xin L."/>
        </authorList>
    </citation>
    <scope>NUCLEOTIDE SEQUENCE [LARGE SCALE GENOMIC DNA]</scope>
    <source>
        <strain evidence="2 3">XHU 5031</strain>
    </source>
</reference>
<proteinExistence type="predicted"/>
<reference evidence="3" key="2">
    <citation type="submission" date="2023-07" db="EMBL/GenBank/DDBJ databases">
        <title>Myceligenerans salitolerans sp. nov., a halotolerant actinomycete isolated from a salt lake in Xinjiang, China.</title>
        <authorList>
            <person name="Guan T."/>
        </authorList>
    </citation>
    <scope>NUCLEOTIDE SEQUENCE [LARGE SCALE GENOMIC DNA]</scope>
    <source>
        <strain evidence="3">XHU 5031</strain>
    </source>
</reference>
<dbReference type="EMBL" id="JAFMPK010000044">
    <property type="protein sequence ID" value="MBO0609735.1"/>
    <property type="molecule type" value="Genomic_DNA"/>
</dbReference>
<name>A0ABS3I9Q7_9MICO</name>
<accession>A0ABS3I9Q7</accession>
<organism evidence="2 3">
    <name type="scientific">Myceligenerans salitolerans</name>
    <dbReference type="NCBI Taxonomy" id="1230528"/>
    <lineage>
        <taxon>Bacteria</taxon>
        <taxon>Bacillati</taxon>
        <taxon>Actinomycetota</taxon>
        <taxon>Actinomycetes</taxon>
        <taxon>Micrococcales</taxon>
        <taxon>Promicromonosporaceae</taxon>
        <taxon>Myceligenerans</taxon>
    </lineage>
</organism>
<dbReference type="Proteomes" id="UP000664617">
    <property type="component" value="Unassembled WGS sequence"/>
</dbReference>
<feature type="chain" id="PRO_5046502933" evidence="1">
    <location>
        <begin position="38"/>
        <end position="262"/>
    </location>
</feature>
<gene>
    <name evidence="2" type="ORF">J0911_11945</name>
</gene>